<reference evidence="2" key="1">
    <citation type="submission" date="2023-01" db="EMBL/GenBank/DDBJ databases">
        <title>Xenophilus mangrovi sp. nov., isolated from soil of Mangrove nature reserve.</title>
        <authorList>
            <person name="Xu S."/>
            <person name="Liu Z."/>
            <person name="Xu Y."/>
        </authorList>
    </citation>
    <scope>NUCLEOTIDE SEQUENCE</scope>
    <source>
        <strain evidence="2">YW8</strain>
    </source>
</reference>
<gene>
    <name evidence="2" type="ORF">PGB34_18680</name>
</gene>
<dbReference type="PANTHER" id="PTHR33164">
    <property type="entry name" value="TRANSCRIPTIONAL REGULATOR, MARR FAMILY"/>
    <property type="match status" value="1"/>
</dbReference>
<dbReference type="GO" id="GO:0003700">
    <property type="term" value="F:DNA-binding transcription factor activity"/>
    <property type="evidence" value="ECO:0007669"/>
    <property type="project" value="InterPro"/>
</dbReference>
<sequence>MEGLRAPLAGQPHEDGPTAYVDLQRYVPAYLTWTANKLSRGASGFYLTHFGVGIEVWRCLVLLAVDGACSAQQVSRVIGLDKASVSRCFKRMQEDGLIRIELAPRDGRSRIAVLTPRGRVLHDQIREVALARERALLAVLSPQEAQALLALLQRVHENLPNVEAATAQFLAAREAGQTLSKAAARVKK</sequence>
<dbReference type="AlphaFoldDB" id="A0AAE3T0R8"/>
<dbReference type="PROSITE" id="PS50995">
    <property type="entry name" value="HTH_MARR_2"/>
    <property type="match status" value="1"/>
</dbReference>
<dbReference type="GO" id="GO:0006950">
    <property type="term" value="P:response to stress"/>
    <property type="evidence" value="ECO:0007669"/>
    <property type="project" value="TreeGrafter"/>
</dbReference>
<dbReference type="Gene3D" id="1.10.10.10">
    <property type="entry name" value="Winged helix-like DNA-binding domain superfamily/Winged helix DNA-binding domain"/>
    <property type="match status" value="1"/>
</dbReference>
<dbReference type="PANTHER" id="PTHR33164:SF57">
    <property type="entry name" value="MARR-FAMILY TRANSCRIPTIONAL REGULATOR"/>
    <property type="match status" value="1"/>
</dbReference>
<comment type="caution">
    <text evidence="2">The sequence shown here is derived from an EMBL/GenBank/DDBJ whole genome shotgun (WGS) entry which is preliminary data.</text>
</comment>
<dbReference type="Proteomes" id="UP001212602">
    <property type="component" value="Unassembled WGS sequence"/>
</dbReference>
<evidence type="ECO:0000313" key="2">
    <source>
        <dbReference type="EMBL" id="MDA7418399.1"/>
    </source>
</evidence>
<protein>
    <submittedName>
        <fullName evidence="2">MarR family transcriptional regulator</fullName>
    </submittedName>
</protein>
<dbReference type="InterPro" id="IPR036388">
    <property type="entry name" value="WH-like_DNA-bd_sf"/>
</dbReference>
<name>A0AAE3T0R8_9BURK</name>
<keyword evidence="3" id="KW-1185">Reference proteome</keyword>
<accession>A0AAE3T0R8</accession>
<evidence type="ECO:0000259" key="1">
    <source>
        <dbReference type="PROSITE" id="PS50995"/>
    </source>
</evidence>
<dbReference type="SUPFAM" id="SSF46785">
    <property type="entry name" value="Winged helix' DNA-binding domain"/>
    <property type="match status" value="1"/>
</dbReference>
<feature type="domain" description="HTH marR-type" evidence="1">
    <location>
        <begin position="16"/>
        <end position="157"/>
    </location>
</feature>
<dbReference type="Pfam" id="PF12802">
    <property type="entry name" value="MarR_2"/>
    <property type="match status" value="1"/>
</dbReference>
<organism evidence="2 3">
    <name type="scientific">Xenophilus arseniciresistens</name>
    <dbReference type="NCBI Taxonomy" id="1283306"/>
    <lineage>
        <taxon>Bacteria</taxon>
        <taxon>Pseudomonadati</taxon>
        <taxon>Pseudomonadota</taxon>
        <taxon>Betaproteobacteria</taxon>
        <taxon>Burkholderiales</taxon>
        <taxon>Comamonadaceae</taxon>
        <taxon>Xenophilus</taxon>
    </lineage>
</organism>
<dbReference type="PRINTS" id="PR00598">
    <property type="entry name" value="HTHMARR"/>
</dbReference>
<dbReference type="InterPro" id="IPR036390">
    <property type="entry name" value="WH_DNA-bd_sf"/>
</dbReference>
<dbReference type="InterPro" id="IPR000835">
    <property type="entry name" value="HTH_MarR-typ"/>
</dbReference>
<dbReference type="RefSeq" id="WP_271429616.1">
    <property type="nucleotide sequence ID" value="NZ_JAQIPB010000009.1"/>
</dbReference>
<dbReference type="SMART" id="SM00347">
    <property type="entry name" value="HTH_MARR"/>
    <property type="match status" value="1"/>
</dbReference>
<evidence type="ECO:0000313" key="3">
    <source>
        <dbReference type="Proteomes" id="UP001212602"/>
    </source>
</evidence>
<dbReference type="InterPro" id="IPR039422">
    <property type="entry name" value="MarR/SlyA-like"/>
</dbReference>
<proteinExistence type="predicted"/>
<dbReference type="EMBL" id="JAQIPB010000009">
    <property type="protein sequence ID" value="MDA7418399.1"/>
    <property type="molecule type" value="Genomic_DNA"/>
</dbReference>